<proteinExistence type="predicted"/>
<dbReference type="SUPFAM" id="SSF52540">
    <property type="entry name" value="P-loop containing nucleoside triphosphate hydrolases"/>
    <property type="match status" value="1"/>
</dbReference>
<sequence>MNLIGRESEKTFLRNFLKSKHRLLQVYGQPSVGKTCLVTEILNEMKSDFPRICYKVIRKDWPKKEFFCPDERFKTLLVADNFQNIFGKNATEDFDDFCEKLITWNHVKVILILSGPSEMKRVQGITLHLKPLQYFDSLHLVEQSLPANMKYSRNLKSFCSNFCNGVPGRIVSLCDKLSECPAGTSSSEILDFLQESQNVDNFLPHQFHESFKEYLQQLSTEQQQALSELSYFPGRFSLHDIMAMTNCKREQQAKFNLVYPLMKQGLIKPTNNSSTEFVLPQIVHQHCQNHMTHISHENCTRLKFNHIIGEALIKAEKINDKGLIYNVAGILDHKWENFAKLILEAIHSPSDGETFEIYCKVAVEARSIINLCYPEAATEFFKAILDASKKLGTEKQKALLMVSYGHSLQSRSSLAVKEAQWHFKSALRILQNYGCDYQCLLIYNYMSLNYYRQGKLEKGIRAAEKALETTVFDRDRADVEHAKIYSYVHLTHNLIFAVWWKEGAVFFMAGNHSKAGQVLHEQLTLVGESGHPAVCYMLNNVGLNIERSGGLPNLALQFYLSSLFSKRSISCVQEHILVPTLCNVAGQFSKNKLRHDLALNFLHEAKEIRTRTGWVHPYTALVMWNIGMVTMRKGCCEEALPFLCEANSLYNQVHPNHYVNAEVKIWLAHCLHLVGDKSEAERVLLEALVNKDRYLSLCPQSEAVSCTLEHLVRLNIGNRQKCQEYLTKLHSELLRLHHFHSISNGVRTDYKELYHWYIKIENNLKRNLPFRHDLLSLPFTCLACKEVIKFKMTKEEIYVESLCNINSQNVSTEHSAPYGLPPSSPEYQLSRSQYYTARLNEFRNIASDTDNYEHDRNMPKLSLLLNSVSLTEDRGESIFPSSDPVNQTFTSSSQREEDCLRQDTTLPNVSLLGSLTFQSFSKRQAKNGENFSSVLCNPMERKSEGSLVDPLHFDTRESSFTRVKPTCTLLLKNIEENGYDTTLQLDALKETLRSLGTVFDPVRDYVRQCSMNDKKSPIKHQAPDPLKLLRRLNSNSGLPSRTMGDRDHNDVPVTNLSDTPSAGFGALVKRNPTPSPDETFDDSLFCSNSDLSTSLQTGRGYSSSACSWFPDKFGKSGSSENDRTWLGSADSLSSRGACQHDELFQTDKKHSEQSQSDQRDSGLSQTSTKCYEQFMTEEEVPELLKRHQKDSRVFPKSTNCYQFMTGSKGPEHLRHQEDSRVFPKSTNCYQFMTGSKGPEQLLRYQENSELFQKDTRCPEQMLRDQREFGQVLTDTKNQRHLVTCTKYSDQMPKGQREFGQVPTDTEYQRHSVTHTRYTEQMQRESGHFQADTGYQSHLATYTKYPEQMPKDQREFGQVPTDTGYQRHSVTHTRYSEQMQRESGHFQADTGYQSHLATYTKYPELMPKDQREFGQVPTDTGYQRHSVTHTRYPEQMPKDQREFRQCQTDTGYQSHLVMHTRYSEQMQRESGQVLTDTGYQSHLATYTRYPEQMQRESGHFQTDTGYQSHLATYTKYPELMPKDQREFGQVPTDTGYQRHSVTHTRYSEQMQRESGHFQADTGYQSHLATYTKYPEQMPKDQREFRQCQTDTGYQSHLVMHTRYSEQMQRESGQVLTDMGYQRHSVIQTKYPEQMQRESGHFQTDTGYQSHLATYTRYPEQMQRESGHFQTDTGYQSHLATYTRHPEQLMIYNRPSEQSQTVRRQPTEHEDSEAESITPNDS</sequence>
<evidence type="ECO:0000256" key="1">
    <source>
        <dbReference type="SAM" id="MobiDB-lite"/>
    </source>
</evidence>
<dbReference type="Gene3D" id="1.25.40.10">
    <property type="entry name" value="Tetratricopeptide repeat domain"/>
    <property type="match status" value="1"/>
</dbReference>
<feature type="compositionally biased region" description="Polar residues" evidence="1">
    <location>
        <begin position="1693"/>
        <end position="1702"/>
    </location>
</feature>
<name>A0A7E6FQ44_9MOLL</name>
<feature type="region of interest" description="Disordered" evidence="1">
    <location>
        <begin position="875"/>
        <end position="897"/>
    </location>
</feature>
<dbReference type="RefSeq" id="XP_036369718.1">
    <property type="nucleotide sequence ID" value="XM_036513825.1"/>
</dbReference>
<feature type="region of interest" description="Disordered" evidence="1">
    <location>
        <begin position="1145"/>
        <end position="1166"/>
    </location>
</feature>
<protein>
    <submittedName>
        <fullName evidence="3">Uncharacterized protein LOC115224678 isoform X1</fullName>
    </submittedName>
</protein>
<reference evidence="3" key="1">
    <citation type="submission" date="2025-08" db="UniProtKB">
        <authorList>
            <consortium name="RefSeq"/>
        </authorList>
    </citation>
    <scope>IDENTIFICATION</scope>
</reference>
<dbReference type="InterPro" id="IPR011990">
    <property type="entry name" value="TPR-like_helical_dom_sf"/>
</dbReference>
<dbReference type="Gene3D" id="3.40.50.300">
    <property type="entry name" value="P-loop containing nucleotide triphosphate hydrolases"/>
    <property type="match status" value="1"/>
</dbReference>
<dbReference type="Proteomes" id="UP000515154">
    <property type="component" value="Linkage group LG26"/>
</dbReference>
<dbReference type="InterPro" id="IPR027417">
    <property type="entry name" value="P-loop_NTPase"/>
</dbReference>
<organism evidence="2 3">
    <name type="scientific">Octopus sinensis</name>
    <name type="common">East Asian common octopus</name>
    <dbReference type="NCBI Taxonomy" id="2607531"/>
    <lineage>
        <taxon>Eukaryota</taxon>
        <taxon>Metazoa</taxon>
        <taxon>Spiralia</taxon>
        <taxon>Lophotrochozoa</taxon>
        <taxon>Mollusca</taxon>
        <taxon>Cephalopoda</taxon>
        <taxon>Coleoidea</taxon>
        <taxon>Octopodiformes</taxon>
        <taxon>Octopoda</taxon>
        <taxon>Incirrata</taxon>
        <taxon>Octopodidae</taxon>
        <taxon>Octopus</taxon>
    </lineage>
</organism>
<feature type="region of interest" description="Disordered" evidence="1">
    <location>
        <begin position="1689"/>
        <end position="1720"/>
    </location>
</feature>
<gene>
    <name evidence="3" type="primary">LOC115224678</name>
</gene>
<evidence type="ECO:0000313" key="3">
    <source>
        <dbReference type="RefSeq" id="XP_036369718.1"/>
    </source>
</evidence>
<keyword evidence="2" id="KW-1185">Reference proteome</keyword>
<dbReference type="SUPFAM" id="SSF48452">
    <property type="entry name" value="TPR-like"/>
    <property type="match status" value="2"/>
</dbReference>
<feature type="region of interest" description="Disordered" evidence="1">
    <location>
        <begin position="1014"/>
        <end position="1081"/>
    </location>
</feature>
<feature type="compositionally biased region" description="Polar residues" evidence="1">
    <location>
        <begin position="879"/>
        <end position="893"/>
    </location>
</feature>
<accession>A0A7E6FQ44</accession>
<feature type="compositionally biased region" description="Basic and acidic residues" evidence="1">
    <location>
        <begin position="1145"/>
        <end position="1160"/>
    </location>
</feature>
<evidence type="ECO:0000313" key="2">
    <source>
        <dbReference type="Proteomes" id="UP000515154"/>
    </source>
</evidence>